<dbReference type="Proteomes" id="UP000321570">
    <property type="component" value="Unassembled WGS sequence"/>
</dbReference>
<evidence type="ECO:0000313" key="1">
    <source>
        <dbReference type="EMBL" id="VUZ56849.1"/>
    </source>
</evidence>
<name>A0A564ZBU5_HYMDI</name>
<accession>A0A564ZBU5</accession>
<proteinExistence type="predicted"/>
<feature type="non-terminal residue" evidence="1">
    <location>
        <position position="114"/>
    </location>
</feature>
<reference evidence="1 2" key="1">
    <citation type="submission" date="2019-07" db="EMBL/GenBank/DDBJ databases">
        <authorList>
            <person name="Jastrzebski P J."/>
            <person name="Paukszto L."/>
            <person name="Jastrzebski P J."/>
        </authorList>
    </citation>
    <scope>NUCLEOTIDE SEQUENCE [LARGE SCALE GENOMIC DNA]</scope>
    <source>
        <strain evidence="1 2">WMS-il1</strain>
    </source>
</reference>
<keyword evidence="2" id="KW-1185">Reference proteome</keyword>
<dbReference type="EMBL" id="CABIJS010000708">
    <property type="protein sequence ID" value="VUZ56849.1"/>
    <property type="molecule type" value="Genomic_DNA"/>
</dbReference>
<gene>
    <name evidence="1" type="ORF">WMSIL1_LOCUS14357</name>
</gene>
<protein>
    <submittedName>
        <fullName evidence="1">Uncharacterized protein</fullName>
    </submittedName>
</protein>
<evidence type="ECO:0000313" key="2">
    <source>
        <dbReference type="Proteomes" id="UP000321570"/>
    </source>
</evidence>
<organism evidence="1 2">
    <name type="scientific">Hymenolepis diminuta</name>
    <name type="common">Rat tapeworm</name>
    <dbReference type="NCBI Taxonomy" id="6216"/>
    <lineage>
        <taxon>Eukaryota</taxon>
        <taxon>Metazoa</taxon>
        <taxon>Spiralia</taxon>
        <taxon>Lophotrochozoa</taxon>
        <taxon>Platyhelminthes</taxon>
        <taxon>Cestoda</taxon>
        <taxon>Eucestoda</taxon>
        <taxon>Cyclophyllidea</taxon>
        <taxon>Hymenolepididae</taxon>
        <taxon>Hymenolepis</taxon>
    </lineage>
</organism>
<dbReference type="AlphaFoldDB" id="A0A564ZBU5"/>
<sequence length="114" mass="13208">MLPPQAVSIPRTSLLMEHIIGLPKPQPDFFPGFPALMDEFTSSGESLEESGFDRRANRDKTDRDFDDYVRVYDGMDRYRRHQCRYLSLGKNVSVRKVIELSLKAFQLPPDEEND</sequence>